<feature type="compositionally biased region" description="Polar residues" evidence="1">
    <location>
        <begin position="88"/>
        <end position="100"/>
    </location>
</feature>
<organism evidence="3 4">
    <name type="scientific">Amanita muscaria (strain Koide BX008)</name>
    <dbReference type="NCBI Taxonomy" id="946122"/>
    <lineage>
        <taxon>Eukaryota</taxon>
        <taxon>Fungi</taxon>
        <taxon>Dikarya</taxon>
        <taxon>Basidiomycota</taxon>
        <taxon>Agaricomycotina</taxon>
        <taxon>Agaricomycetes</taxon>
        <taxon>Agaricomycetidae</taxon>
        <taxon>Agaricales</taxon>
        <taxon>Pluteineae</taxon>
        <taxon>Amanitaceae</taxon>
        <taxon>Amanita</taxon>
    </lineage>
</organism>
<dbReference type="EMBL" id="KN818299">
    <property type="protein sequence ID" value="KIL60431.1"/>
    <property type="molecule type" value="Genomic_DNA"/>
</dbReference>
<keyword evidence="2" id="KW-0472">Membrane</keyword>
<proteinExistence type="predicted"/>
<feature type="region of interest" description="Disordered" evidence="1">
    <location>
        <begin position="57"/>
        <end position="129"/>
    </location>
</feature>
<feature type="compositionally biased region" description="Low complexity" evidence="1">
    <location>
        <begin position="109"/>
        <end position="127"/>
    </location>
</feature>
<sequence>MWYSYLYGRIALLILFPLLRAAAVLHRYRLFASVKYCLNMPSCAGFGATKHDSTTITPPLVPPTSHMQSLISSTPVAPPSSAAHPLRSTVSATPCNPFITSSKRKRSASESSGPISAPSSTEASSGSKQLHTDEVAALARIADELRIFNNTYGMTCQMAPVDDDAIGQAQDMLEKDEPDIGDEAIIAIVDLFKSDVASARMYVRFKRTSLHKRWVRRELQKMNFLLPDEPAS</sequence>
<evidence type="ECO:0000256" key="2">
    <source>
        <dbReference type="SAM" id="Phobius"/>
    </source>
</evidence>
<accession>A0A0C2WUI3</accession>
<keyword evidence="4" id="KW-1185">Reference proteome</keyword>
<protein>
    <submittedName>
        <fullName evidence="3">Uncharacterized protein</fullName>
    </submittedName>
</protein>
<keyword evidence="2" id="KW-1133">Transmembrane helix</keyword>
<keyword evidence="2" id="KW-0812">Transmembrane</keyword>
<reference evidence="3 4" key="1">
    <citation type="submission" date="2014-04" db="EMBL/GenBank/DDBJ databases">
        <title>Evolutionary Origins and Diversification of the Mycorrhizal Mutualists.</title>
        <authorList>
            <consortium name="DOE Joint Genome Institute"/>
            <consortium name="Mycorrhizal Genomics Consortium"/>
            <person name="Kohler A."/>
            <person name="Kuo A."/>
            <person name="Nagy L.G."/>
            <person name="Floudas D."/>
            <person name="Copeland A."/>
            <person name="Barry K.W."/>
            <person name="Cichocki N."/>
            <person name="Veneault-Fourrey C."/>
            <person name="LaButti K."/>
            <person name="Lindquist E.A."/>
            <person name="Lipzen A."/>
            <person name="Lundell T."/>
            <person name="Morin E."/>
            <person name="Murat C."/>
            <person name="Riley R."/>
            <person name="Ohm R."/>
            <person name="Sun H."/>
            <person name="Tunlid A."/>
            <person name="Henrissat B."/>
            <person name="Grigoriev I.V."/>
            <person name="Hibbett D.S."/>
            <person name="Martin F."/>
        </authorList>
    </citation>
    <scope>NUCLEOTIDE SEQUENCE [LARGE SCALE GENOMIC DNA]</scope>
    <source>
        <strain evidence="3 4">Koide BX008</strain>
    </source>
</reference>
<evidence type="ECO:0000256" key="1">
    <source>
        <dbReference type="SAM" id="MobiDB-lite"/>
    </source>
</evidence>
<feature type="compositionally biased region" description="Low complexity" evidence="1">
    <location>
        <begin position="72"/>
        <end position="85"/>
    </location>
</feature>
<dbReference type="InParanoid" id="A0A0C2WUI3"/>
<dbReference type="HOGENOM" id="CLU_1194642_0_0_1"/>
<evidence type="ECO:0000313" key="4">
    <source>
        <dbReference type="Proteomes" id="UP000054549"/>
    </source>
</evidence>
<dbReference type="AlphaFoldDB" id="A0A0C2WUI3"/>
<feature type="transmembrane region" description="Helical" evidence="2">
    <location>
        <begin position="6"/>
        <end position="25"/>
    </location>
</feature>
<evidence type="ECO:0000313" key="3">
    <source>
        <dbReference type="EMBL" id="KIL60431.1"/>
    </source>
</evidence>
<name>A0A0C2WUI3_AMAMK</name>
<dbReference type="Proteomes" id="UP000054549">
    <property type="component" value="Unassembled WGS sequence"/>
</dbReference>
<gene>
    <name evidence="3" type="ORF">M378DRAFT_920935</name>
</gene>